<dbReference type="Proteomes" id="UP000887579">
    <property type="component" value="Unplaced"/>
</dbReference>
<protein>
    <submittedName>
        <fullName evidence="2">KRR1 small subunit processome component</fullName>
    </submittedName>
</protein>
<name>A0AC34FN84_9BILA</name>
<reference evidence="2" key="1">
    <citation type="submission" date="2022-11" db="UniProtKB">
        <authorList>
            <consortium name="WormBaseParasite"/>
        </authorList>
    </citation>
    <scope>IDENTIFICATION</scope>
</reference>
<proteinExistence type="predicted"/>
<evidence type="ECO:0000313" key="1">
    <source>
        <dbReference type="Proteomes" id="UP000887579"/>
    </source>
</evidence>
<evidence type="ECO:0000313" key="2">
    <source>
        <dbReference type="WBParaSite" id="ES5_v2.g18769.t1"/>
    </source>
</evidence>
<dbReference type="WBParaSite" id="ES5_v2.g18769.t1">
    <property type="protein sequence ID" value="ES5_v2.g18769.t1"/>
    <property type="gene ID" value="ES5_v2.g18769"/>
</dbReference>
<sequence>MGKPKPKGKEQKLISNSTASTLHAVTGDEAIKPAAGKDPKWWDIGTFSKDDNPNGLVEESSFATMFPKYREKYIKEVWPLVQKALEEYFLKAELDLIEGTMAIRTTRKTWDPYAVLKARDMIKLLARSVPIEHALRVLRDDVSCEIIKVASMVRNKERFVKRRARLVGKDGATLKAMELLTNCYVVIQGGTVAAVGPYQGLKDIRKIVDDCMKNIHPIYNIKSLMIKRELMSNDELKDENWERFLPQFKKKVQTAQATKLAKKKKKEQWKKKGPYTPFPPPQPMSKIDQQLESGEYFMTEKLKKKQKVEERTAKQSERTQARQEERKAVYQAPEEKPRLKKSLPMDSSDKGVDLKKLKKKVAKKA</sequence>
<accession>A0AC34FN84</accession>
<organism evidence="1 2">
    <name type="scientific">Panagrolaimus sp. ES5</name>
    <dbReference type="NCBI Taxonomy" id="591445"/>
    <lineage>
        <taxon>Eukaryota</taxon>
        <taxon>Metazoa</taxon>
        <taxon>Ecdysozoa</taxon>
        <taxon>Nematoda</taxon>
        <taxon>Chromadorea</taxon>
        <taxon>Rhabditida</taxon>
        <taxon>Tylenchina</taxon>
        <taxon>Panagrolaimomorpha</taxon>
        <taxon>Panagrolaimoidea</taxon>
        <taxon>Panagrolaimidae</taxon>
        <taxon>Panagrolaimus</taxon>
    </lineage>
</organism>